<sequence length="283" mass="30097">MSKRTVSPQIARSWLLVPASHPESFAIAQASEADAVIIDLEDAVAAKDKDQARRDTVEWLTTGHRAWVRINDAASEYWSEDCAALKQCEGLEGVMLAKSEGSSHLDDTADRLPDGTRILALVETARGMQNVERIAAAPSTFRIAFGTGDFKRDTAVGEDPIALAYARSQLVIASRAARLPAPIDGPTLNIAHLPTGTALAKEMGMSGKLCLTHEHAGIINAGLSPSVADVSWAHGFIDAFEKSGGKITDGSDLPRLARAQKIVQQAADFGIEAEAAEVSHSGY</sequence>
<evidence type="ECO:0000313" key="7">
    <source>
        <dbReference type="EMBL" id="KXO89550.1"/>
    </source>
</evidence>
<name>A0A138AW58_9ACTN</name>
<feature type="binding site" evidence="5">
    <location>
        <position position="149"/>
    </location>
    <ligand>
        <name>Mg(2+)</name>
        <dbReference type="ChEBI" id="CHEBI:18420"/>
    </ligand>
</feature>
<protein>
    <submittedName>
        <fullName evidence="8">Aldolase</fullName>
    </submittedName>
</protein>
<dbReference type="Proteomes" id="UP000070409">
    <property type="component" value="Unassembled WGS sequence"/>
</dbReference>
<dbReference type="InterPro" id="IPR011206">
    <property type="entry name" value="Citrate_lyase_beta/mcl1/mcl2"/>
</dbReference>
<dbReference type="STRING" id="239498.AXK60_01540"/>
<dbReference type="GO" id="GO:0000287">
    <property type="term" value="F:magnesium ion binding"/>
    <property type="evidence" value="ECO:0007669"/>
    <property type="project" value="TreeGrafter"/>
</dbReference>
<reference evidence="9" key="2">
    <citation type="submission" date="2016-02" db="EMBL/GenBank/DDBJ databases">
        <authorList>
            <person name="Wen L."/>
            <person name="He K."/>
            <person name="Yang H."/>
        </authorList>
    </citation>
    <scope>NUCLEOTIDE SEQUENCE [LARGE SCALE GENOMIC DNA]</scope>
    <source>
        <strain evidence="9">JCM 15929</strain>
    </source>
</reference>
<dbReference type="EMBL" id="LSRF01000001">
    <property type="protein sequence ID" value="KXP14606.1"/>
    <property type="molecule type" value="Genomic_DNA"/>
</dbReference>
<dbReference type="PIRSF" id="PIRSF015582">
    <property type="entry name" value="Cit_lyase_B"/>
    <property type="match status" value="1"/>
</dbReference>
<dbReference type="AlphaFoldDB" id="A0A138AW58"/>
<keyword evidence="2 5" id="KW-0479">Metal-binding</keyword>
<dbReference type="EMBL" id="LSRE01000049">
    <property type="protein sequence ID" value="KXO89550.1"/>
    <property type="molecule type" value="Genomic_DNA"/>
</dbReference>
<dbReference type="Gene3D" id="3.20.20.60">
    <property type="entry name" value="Phosphoenolpyruvate-binding domains"/>
    <property type="match status" value="1"/>
</dbReference>
<proteinExistence type="predicted"/>
<dbReference type="GO" id="GO:0003824">
    <property type="term" value="F:catalytic activity"/>
    <property type="evidence" value="ECO:0007669"/>
    <property type="project" value="InterPro"/>
</dbReference>
<evidence type="ECO:0000256" key="5">
    <source>
        <dbReference type="PIRSR" id="PIRSR015582-2"/>
    </source>
</evidence>
<evidence type="ECO:0000313" key="10">
    <source>
        <dbReference type="Proteomes" id="UP000070409"/>
    </source>
</evidence>
<evidence type="ECO:0000313" key="8">
    <source>
        <dbReference type="EMBL" id="KXP14606.1"/>
    </source>
</evidence>
<dbReference type="InterPro" id="IPR015813">
    <property type="entry name" value="Pyrv/PenolPyrv_kinase-like_dom"/>
</dbReference>
<comment type="caution">
    <text evidence="8">The sequence shown here is derived from an EMBL/GenBank/DDBJ whole genome shotgun (WGS) entry which is preliminary data.</text>
</comment>
<feature type="domain" description="HpcH/HpaI aldolase/citrate lyase" evidence="6">
    <location>
        <begin position="12"/>
        <end position="210"/>
    </location>
</feature>
<comment type="cofactor">
    <cofactor evidence="1">
        <name>Mg(2+)</name>
        <dbReference type="ChEBI" id="CHEBI:18420"/>
    </cofactor>
</comment>
<evidence type="ECO:0000256" key="2">
    <source>
        <dbReference type="ARBA" id="ARBA00022723"/>
    </source>
</evidence>
<accession>A0A138AW58</accession>
<dbReference type="RefSeq" id="WP_068569219.1">
    <property type="nucleotide sequence ID" value="NZ_LSRE01000049.1"/>
</dbReference>
<keyword evidence="3 5" id="KW-0460">Magnesium</keyword>
<dbReference type="SUPFAM" id="SSF51621">
    <property type="entry name" value="Phosphoenolpyruvate/pyruvate domain"/>
    <property type="match status" value="1"/>
</dbReference>
<dbReference type="OrthoDB" id="4322898at2"/>
<feature type="binding site" evidence="4">
    <location>
        <position position="69"/>
    </location>
    <ligand>
        <name>substrate</name>
    </ligand>
</feature>
<evidence type="ECO:0000313" key="9">
    <source>
        <dbReference type="Proteomes" id="UP000070258"/>
    </source>
</evidence>
<gene>
    <name evidence="8" type="ORF">AXK60_01540</name>
    <name evidence="7" type="ORF">AXK61_08955</name>
</gene>
<evidence type="ECO:0000256" key="3">
    <source>
        <dbReference type="ARBA" id="ARBA00022842"/>
    </source>
</evidence>
<evidence type="ECO:0000259" key="6">
    <source>
        <dbReference type="Pfam" id="PF03328"/>
    </source>
</evidence>
<dbReference type="Pfam" id="PF03328">
    <property type="entry name" value="HpcH_HpaI"/>
    <property type="match status" value="1"/>
</dbReference>
<dbReference type="InterPro" id="IPR005000">
    <property type="entry name" value="Aldolase/citrate-lyase_domain"/>
</dbReference>
<evidence type="ECO:0000256" key="1">
    <source>
        <dbReference type="ARBA" id="ARBA00001946"/>
    </source>
</evidence>
<dbReference type="PANTHER" id="PTHR32308:SF10">
    <property type="entry name" value="CITRATE LYASE SUBUNIT BETA"/>
    <property type="match status" value="1"/>
</dbReference>
<feature type="binding site" evidence="5">
    <location>
        <position position="123"/>
    </location>
    <ligand>
        <name>Mg(2+)</name>
        <dbReference type="ChEBI" id="CHEBI:18420"/>
    </ligand>
</feature>
<feature type="binding site" evidence="4">
    <location>
        <position position="123"/>
    </location>
    <ligand>
        <name>substrate</name>
    </ligand>
</feature>
<evidence type="ECO:0000256" key="4">
    <source>
        <dbReference type="PIRSR" id="PIRSR015582-1"/>
    </source>
</evidence>
<dbReference type="InterPro" id="IPR040442">
    <property type="entry name" value="Pyrv_kinase-like_dom_sf"/>
</dbReference>
<keyword evidence="10" id="KW-1185">Reference proteome</keyword>
<dbReference type="Proteomes" id="UP000070258">
    <property type="component" value="Unassembled WGS sequence"/>
</dbReference>
<dbReference type="PANTHER" id="PTHR32308">
    <property type="entry name" value="LYASE BETA SUBUNIT, PUTATIVE (AFU_ORTHOLOGUE AFUA_4G13030)-RELATED"/>
    <property type="match status" value="1"/>
</dbReference>
<dbReference type="GO" id="GO:0006107">
    <property type="term" value="P:oxaloacetate metabolic process"/>
    <property type="evidence" value="ECO:0007669"/>
    <property type="project" value="TreeGrafter"/>
</dbReference>
<organism evidence="8 9">
    <name type="scientific">Tsukamurella pseudospumae</name>
    <dbReference type="NCBI Taxonomy" id="239498"/>
    <lineage>
        <taxon>Bacteria</taxon>
        <taxon>Bacillati</taxon>
        <taxon>Actinomycetota</taxon>
        <taxon>Actinomycetes</taxon>
        <taxon>Mycobacteriales</taxon>
        <taxon>Tsukamurellaceae</taxon>
        <taxon>Tsukamurella</taxon>
    </lineage>
</organism>
<reference evidence="8" key="3">
    <citation type="submission" date="2016-02" db="EMBL/GenBank/DDBJ databases">
        <authorList>
            <person name="Teng J.L."/>
            <person name="Yang Y."/>
            <person name="Huang Y."/>
            <person name="Guo F."/>
            <person name="Wei W."/>
            <person name="Chen J.H."/>
            <person name="Wong S.Y."/>
            <person name="Lau S.K."/>
            <person name="Woo P.C."/>
        </authorList>
    </citation>
    <scope>NUCLEOTIDE SEQUENCE</scope>
    <source>
        <strain evidence="8">JCM 15929</strain>
    </source>
</reference>
<reference evidence="7 10" key="1">
    <citation type="submission" date="2016-02" db="EMBL/GenBank/DDBJ databases">
        <authorList>
            <person name="Teng J.L."/>
            <person name="Tang Y."/>
            <person name="Huang Y."/>
            <person name="Guo F."/>
            <person name="Wei W."/>
            <person name="Chen J.H."/>
            <person name="Wong S.Y."/>
            <person name="Lau S.K."/>
            <person name="Woo P.C."/>
        </authorList>
    </citation>
    <scope>NUCLEOTIDE SEQUENCE [LARGE SCALE GENOMIC DNA]</scope>
    <source>
        <strain evidence="7 10">JCM 13375</strain>
    </source>
</reference>